<organism evidence="1 2">
    <name type="scientific">Sinorhizobium medicae</name>
    <dbReference type="NCBI Taxonomy" id="110321"/>
    <lineage>
        <taxon>Bacteria</taxon>
        <taxon>Pseudomonadati</taxon>
        <taxon>Pseudomonadota</taxon>
        <taxon>Alphaproteobacteria</taxon>
        <taxon>Hyphomicrobiales</taxon>
        <taxon>Rhizobiaceae</taxon>
        <taxon>Sinorhizobium/Ensifer group</taxon>
        <taxon>Sinorhizobium</taxon>
    </lineage>
</organism>
<evidence type="ECO:0000313" key="2">
    <source>
        <dbReference type="Proteomes" id="UP001190825"/>
    </source>
</evidence>
<dbReference type="Proteomes" id="UP001190825">
    <property type="component" value="Unassembled WGS sequence"/>
</dbReference>
<accession>A0ABX4TFE7</accession>
<dbReference type="EMBL" id="NBUC01000130">
    <property type="protein sequence ID" value="PLT97436.1"/>
    <property type="molecule type" value="Genomic_DNA"/>
</dbReference>
<sequence length="93" mass="10529">MRRSFRRCTARPRKCGKGVANPTAMPPAALCLTMSAKARRRQLSAVDMPVPPCRRRADDCRRLYDIVRRLVKSTTQIVPSGSISRSNYLKESH</sequence>
<keyword evidence="2" id="KW-1185">Reference proteome</keyword>
<evidence type="ECO:0000313" key="1">
    <source>
        <dbReference type="EMBL" id="PLT97436.1"/>
    </source>
</evidence>
<name>A0ABX4TFE7_9HYPH</name>
<gene>
    <name evidence="1" type="ORF">BMJ33_26185</name>
</gene>
<comment type="caution">
    <text evidence="1">The sequence shown here is derived from an EMBL/GenBank/DDBJ whole genome shotgun (WGS) entry which is preliminary data.</text>
</comment>
<reference evidence="1 2" key="1">
    <citation type="journal article" date="2018" name="FEMS Microbiol. Ecol.">
        <title>Co-invading symbiotic mutualists of Medicago polymorpha retain high ancestral diversity and contain diverse accessory genomes.</title>
        <authorList>
            <person name="Porter S.S."/>
            <person name="Faber-Hammond J.J."/>
            <person name="Friesen M.L."/>
        </authorList>
    </citation>
    <scope>NUCLEOTIDE SEQUENCE [LARGE SCALE GENOMIC DNA]</scope>
    <source>
        <strain evidence="1 2">Str16</strain>
    </source>
</reference>
<protein>
    <submittedName>
        <fullName evidence="1">Uncharacterized protein</fullName>
    </submittedName>
</protein>
<proteinExistence type="predicted"/>